<reference evidence="1" key="1">
    <citation type="submission" date="2020-09" db="EMBL/GenBank/DDBJ databases">
        <title>Desulfogranum mesoprofundum gen. nov., sp. nov., a novel mesophilic, sulfate-reducing chemolithoautotroph isolated from a deep-sea hydrothermal vent chimney in the Suiyo Seamount.</title>
        <authorList>
            <person name="Hashimoto Y."/>
            <person name="Nakagawa S."/>
        </authorList>
    </citation>
    <scope>NUCLEOTIDE SEQUENCE</scope>
    <source>
        <strain evidence="1">KT2</strain>
    </source>
</reference>
<dbReference type="Proteomes" id="UP000826725">
    <property type="component" value="Chromosome"/>
</dbReference>
<evidence type="ECO:0000313" key="1">
    <source>
        <dbReference type="EMBL" id="BCL61122.1"/>
    </source>
</evidence>
<proteinExistence type="predicted"/>
<keyword evidence="2" id="KW-1185">Reference proteome</keyword>
<dbReference type="RefSeq" id="WP_228857171.1">
    <property type="nucleotide sequence ID" value="NZ_AP024086.1"/>
</dbReference>
<evidence type="ECO:0000313" key="2">
    <source>
        <dbReference type="Proteomes" id="UP000826725"/>
    </source>
</evidence>
<accession>A0A8D5FGB0</accession>
<name>A0A8D5FGB0_9BACT</name>
<protein>
    <submittedName>
        <fullName evidence="1">Uncharacterized protein</fullName>
    </submittedName>
</protein>
<organism evidence="1 2">
    <name type="scientific">Desulfomarina profundi</name>
    <dbReference type="NCBI Taxonomy" id="2772557"/>
    <lineage>
        <taxon>Bacteria</taxon>
        <taxon>Pseudomonadati</taxon>
        <taxon>Thermodesulfobacteriota</taxon>
        <taxon>Desulfobulbia</taxon>
        <taxon>Desulfobulbales</taxon>
        <taxon>Desulfobulbaceae</taxon>
        <taxon>Desulfomarina</taxon>
    </lineage>
</organism>
<dbReference type="AlphaFoldDB" id="A0A8D5FGB0"/>
<dbReference type="EMBL" id="AP024086">
    <property type="protein sequence ID" value="BCL61122.1"/>
    <property type="molecule type" value="Genomic_DNA"/>
</dbReference>
<dbReference type="KEGG" id="dbk:DGMP_18150"/>
<gene>
    <name evidence="1" type="ORF">DGMP_18150</name>
</gene>
<sequence>MPKIYPVYHRFFSLFLLSSVVFFSLPATLWSSTALQHTPPKSIYSGSRIFLSVVANDTEQIETVRVYFKSVKEKNYFFITLRNDVRSKYIGRLPSPTPDCEKLEYLILIKNRKDLLIVSQKYTVPVINSRIISRPSADKIHIYSEISRPNATIPGFSDNFTLNQVQSSMQFGRMAGLYSVGHSSAKTVFAKKIEAEPPHGISNMTLAAGATVFAISIGE</sequence>